<dbReference type="Proteomes" id="UP000236731">
    <property type="component" value="Unassembled WGS sequence"/>
</dbReference>
<keyword evidence="3" id="KW-1185">Reference proteome</keyword>
<evidence type="ECO:0000259" key="1">
    <source>
        <dbReference type="Pfam" id="PF12867"/>
    </source>
</evidence>
<dbReference type="SUPFAM" id="SSF109854">
    <property type="entry name" value="DinB/YfiT-like putative metalloenzymes"/>
    <property type="match status" value="1"/>
</dbReference>
<dbReference type="Pfam" id="PF12867">
    <property type="entry name" value="DinB_2"/>
    <property type="match status" value="1"/>
</dbReference>
<evidence type="ECO:0000313" key="2">
    <source>
        <dbReference type="EMBL" id="SEF73297.1"/>
    </source>
</evidence>
<dbReference type="AlphaFoldDB" id="A0A1H5UG99"/>
<dbReference type="InterPro" id="IPR024775">
    <property type="entry name" value="DinB-like"/>
</dbReference>
<dbReference type="RefSeq" id="WP_103905277.1">
    <property type="nucleotide sequence ID" value="NZ_CP049246.1"/>
</dbReference>
<feature type="domain" description="DinB-like" evidence="1">
    <location>
        <begin position="11"/>
        <end position="147"/>
    </location>
</feature>
<accession>A0A1H5UG99</accession>
<dbReference type="EMBL" id="FNUT01000002">
    <property type="protein sequence ID" value="SEF73297.1"/>
    <property type="molecule type" value="Genomic_DNA"/>
</dbReference>
<protein>
    <submittedName>
        <fullName evidence="2">DinB superfamily protein</fullName>
    </submittedName>
</protein>
<proteinExistence type="predicted"/>
<reference evidence="3" key="1">
    <citation type="submission" date="2016-10" db="EMBL/GenBank/DDBJ databases">
        <authorList>
            <person name="Varghese N."/>
            <person name="Submissions S."/>
        </authorList>
    </citation>
    <scope>NUCLEOTIDE SEQUENCE [LARGE SCALE GENOMIC DNA]</scope>
    <source>
        <strain evidence="3">DSM 22361</strain>
    </source>
</reference>
<sequence length="156" mass="18173">MNHDLFEVEILRASRLRLSQLIDTVNHELLFTIPENFNNNIIWQIGHCITSQQRHMYMRSGLPMHISQEFMETFKIGTSPGSWITRPDVHEVKHALLFTVEQLREDLKSGVFVRYKPFSLPIGIHISNHLQALQAAIFHEAEHSGIIFSYLKLLQK</sequence>
<dbReference type="OrthoDB" id="4295522at2"/>
<organism evidence="2 3">
    <name type="scientific">Sphingobacterium lactis</name>
    <dbReference type="NCBI Taxonomy" id="797291"/>
    <lineage>
        <taxon>Bacteria</taxon>
        <taxon>Pseudomonadati</taxon>
        <taxon>Bacteroidota</taxon>
        <taxon>Sphingobacteriia</taxon>
        <taxon>Sphingobacteriales</taxon>
        <taxon>Sphingobacteriaceae</taxon>
        <taxon>Sphingobacterium</taxon>
    </lineage>
</organism>
<dbReference type="Gene3D" id="1.20.120.450">
    <property type="entry name" value="dinb family like domain"/>
    <property type="match status" value="1"/>
</dbReference>
<dbReference type="InterPro" id="IPR034660">
    <property type="entry name" value="DinB/YfiT-like"/>
</dbReference>
<name>A0A1H5UG99_9SPHI</name>
<gene>
    <name evidence="2" type="ORF">SAMN05421877_102265</name>
</gene>
<evidence type="ECO:0000313" key="3">
    <source>
        <dbReference type="Proteomes" id="UP000236731"/>
    </source>
</evidence>